<evidence type="ECO:0000256" key="1">
    <source>
        <dbReference type="SAM" id="Phobius"/>
    </source>
</evidence>
<accession>A0A561EM57</accession>
<feature type="domain" description="Peptidase C14 caspase" evidence="2">
    <location>
        <begin position="11"/>
        <end position="212"/>
    </location>
</feature>
<dbReference type="RefSeq" id="WP_145789046.1">
    <property type="nucleotide sequence ID" value="NZ_BAAABR010000002.1"/>
</dbReference>
<dbReference type="NCBIfam" id="NF047832">
    <property type="entry name" value="caspase_w_EACC1"/>
    <property type="match status" value="1"/>
</dbReference>
<dbReference type="OrthoDB" id="3197455at2"/>
<keyword evidence="1" id="KW-1133">Transmembrane helix</keyword>
<dbReference type="GO" id="GO:0006508">
    <property type="term" value="P:proteolysis"/>
    <property type="evidence" value="ECO:0007669"/>
    <property type="project" value="InterPro"/>
</dbReference>
<sequence length="434" mass="46480">MRVVQADPVRSAAVFIGQGHYRSDELRNLPQAPRGAKDLAAVLTTGSDAVLRRDRCAVVTGRADARVSAQLAEAARSATDLLLVYYAGHGLLDGLGRLHLALSGTDPGFLAGTALPADLLAEIVRDSPARHRVVILDCSFAASAIDAIAEQSAKDGTHCSVIAPYGKNQAAPEPAPAERHTAFTDRLLTVLNASEESDRPGLTLPELDRRLREASGPAEQAEFLWQSGPAEQLDLRRSVPPGPWNLWSWLRRRARLVLLILAGVIALVLPSIMVNVVDHPVMLDRLPAKGDQFTQVDDDQRFAVGPDGKSVATWVIHRQGWALSGGQRKKITLKLPPGRDHHLAAQVGLTQVGSCPGGVTAHHELAADGLAVATGDLVPDAFPLEYYAPLGRAGTVSWTVSVSGDPSCHARVELIDSKLHTVPPWLRTIAVFHT</sequence>
<keyword evidence="1" id="KW-0472">Membrane</keyword>
<name>A0A561EM57_9ACTN</name>
<dbReference type="Pfam" id="PF00656">
    <property type="entry name" value="Peptidase_C14"/>
    <property type="match status" value="1"/>
</dbReference>
<organism evidence="3 4">
    <name type="scientific">Kitasatospora atroaurantiaca</name>
    <dbReference type="NCBI Taxonomy" id="285545"/>
    <lineage>
        <taxon>Bacteria</taxon>
        <taxon>Bacillati</taxon>
        <taxon>Actinomycetota</taxon>
        <taxon>Actinomycetes</taxon>
        <taxon>Kitasatosporales</taxon>
        <taxon>Streptomycetaceae</taxon>
        <taxon>Kitasatospora</taxon>
    </lineage>
</organism>
<dbReference type="EMBL" id="VIVR01000001">
    <property type="protein sequence ID" value="TWE16701.1"/>
    <property type="molecule type" value="Genomic_DNA"/>
</dbReference>
<evidence type="ECO:0000313" key="4">
    <source>
        <dbReference type="Proteomes" id="UP000318416"/>
    </source>
</evidence>
<keyword evidence="4" id="KW-1185">Reference proteome</keyword>
<gene>
    <name evidence="3" type="ORF">FB465_1684</name>
</gene>
<protein>
    <recommendedName>
        <fullName evidence="2">Peptidase C14 caspase domain-containing protein</fullName>
    </recommendedName>
</protein>
<proteinExistence type="predicted"/>
<evidence type="ECO:0000313" key="3">
    <source>
        <dbReference type="EMBL" id="TWE16701.1"/>
    </source>
</evidence>
<dbReference type="Proteomes" id="UP000318416">
    <property type="component" value="Unassembled WGS sequence"/>
</dbReference>
<keyword evidence="1" id="KW-0812">Transmembrane</keyword>
<evidence type="ECO:0000259" key="2">
    <source>
        <dbReference type="Pfam" id="PF00656"/>
    </source>
</evidence>
<dbReference type="Gene3D" id="3.40.50.1460">
    <property type="match status" value="1"/>
</dbReference>
<feature type="transmembrane region" description="Helical" evidence="1">
    <location>
        <begin position="256"/>
        <end position="277"/>
    </location>
</feature>
<dbReference type="GO" id="GO:0004197">
    <property type="term" value="F:cysteine-type endopeptidase activity"/>
    <property type="evidence" value="ECO:0007669"/>
    <property type="project" value="InterPro"/>
</dbReference>
<reference evidence="3 4" key="1">
    <citation type="submission" date="2019-06" db="EMBL/GenBank/DDBJ databases">
        <title>Sequencing the genomes of 1000 actinobacteria strains.</title>
        <authorList>
            <person name="Klenk H.-P."/>
        </authorList>
    </citation>
    <scope>NUCLEOTIDE SEQUENCE [LARGE SCALE GENOMIC DNA]</scope>
    <source>
        <strain evidence="3 4">DSM 41649</strain>
    </source>
</reference>
<comment type="caution">
    <text evidence="3">The sequence shown here is derived from an EMBL/GenBank/DDBJ whole genome shotgun (WGS) entry which is preliminary data.</text>
</comment>
<dbReference type="AlphaFoldDB" id="A0A561EM57"/>
<dbReference type="InterPro" id="IPR011600">
    <property type="entry name" value="Pept_C14_caspase"/>
</dbReference>